<comment type="caution">
    <text evidence="1">The sequence shown here is derived from an EMBL/GenBank/DDBJ whole genome shotgun (WGS) entry which is preliminary data.</text>
</comment>
<protein>
    <submittedName>
        <fullName evidence="1">5046_t:CDS:1</fullName>
    </submittedName>
</protein>
<accession>A0A9N9FXN7</accession>
<reference evidence="1" key="1">
    <citation type="submission" date="2021-06" db="EMBL/GenBank/DDBJ databases">
        <authorList>
            <person name="Kallberg Y."/>
            <person name="Tangrot J."/>
            <person name="Rosling A."/>
        </authorList>
    </citation>
    <scope>NUCLEOTIDE SEQUENCE</scope>
    <source>
        <strain evidence="1">AZ414A</strain>
    </source>
</reference>
<keyword evidence="2" id="KW-1185">Reference proteome</keyword>
<dbReference type="Proteomes" id="UP000789706">
    <property type="component" value="Unassembled WGS sequence"/>
</dbReference>
<organism evidence="1 2">
    <name type="scientific">Diversispora eburnea</name>
    <dbReference type="NCBI Taxonomy" id="1213867"/>
    <lineage>
        <taxon>Eukaryota</taxon>
        <taxon>Fungi</taxon>
        <taxon>Fungi incertae sedis</taxon>
        <taxon>Mucoromycota</taxon>
        <taxon>Glomeromycotina</taxon>
        <taxon>Glomeromycetes</taxon>
        <taxon>Diversisporales</taxon>
        <taxon>Diversisporaceae</taxon>
        <taxon>Diversispora</taxon>
    </lineage>
</organism>
<gene>
    <name evidence="1" type="ORF">DEBURN_LOCUS7894</name>
</gene>
<evidence type="ECO:0000313" key="2">
    <source>
        <dbReference type="Proteomes" id="UP000789706"/>
    </source>
</evidence>
<dbReference type="AlphaFoldDB" id="A0A9N9FXN7"/>
<dbReference type="EMBL" id="CAJVPK010001043">
    <property type="protein sequence ID" value="CAG8567304.1"/>
    <property type="molecule type" value="Genomic_DNA"/>
</dbReference>
<sequence length="146" mass="16624">MSTYSTYSQDEKELYSEWCSKFGLARHRLLAIVKRIGIAIDKEISLNIYLKFCESVIVEYCLIDGKIEAYDMPDEPHAMDNTFALLALLYSRNNPNPTTPIIVKLFAIPTNPLFNGAHGDVPIGIPQNFYIDLFILQDVYQNALET</sequence>
<evidence type="ECO:0000313" key="1">
    <source>
        <dbReference type="EMBL" id="CAG8567304.1"/>
    </source>
</evidence>
<proteinExistence type="predicted"/>
<name>A0A9N9FXN7_9GLOM</name>